<reference evidence="7" key="1">
    <citation type="submission" date="2016-06" db="EMBL/GenBank/DDBJ databases">
        <title>Parallel loss of symbiosis genes in relatives of nitrogen-fixing non-legume Parasponia.</title>
        <authorList>
            <person name="Van Velzen R."/>
            <person name="Holmer R."/>
            <person name="Bu F."/>
            <person name="Rutten L."/>
            <person name="Van Zeijl A."/>
            <person name="Liu W."/>
            <person name="Santuari L."/>
            <person name="Cao Q."/>
            <person name="Sharma T."/>
            <person name="Shen D."/>
            <person name="Roswanjaya Y."/>
            <person name="Wardhani T."/>
            <person name="Kalhor M.S."/>
            <person name="Jansen J."/>
            <person name="Van den Hoogen J."/>
            <person name="Gungor B."/>
            <person name="Hartog M."/>
            <person name="Hontelez J."/>
            <person name="Verver J."/>
            <person name="Yang W.-C."/>
            <person name="Schijlen E."/>
            <person name="Repin R."/>
            <person name="Schilthuizen M."/>
            <person name="Schranz E."/>
            <person name="Heidstra R."/>
            <person name="Miyata K."/>
            <person name="Fedorova E."/>
            <person name="Kohlen W."/>
            <person name="Bisseling T."/>
            <person name="Smit S."/>
            <person name="Geurts R."/>
        </authorList>
    </citation>
    <scope>NUCLEOTIDE SEQUENCE [LARGE SCALE GENOMIC DNA]</scope>
    <source>
        <strain evidence="7">cv. RG33-2</strain>
    </source>
</reference>
<comment type="caution">
    <text evidence="6">The sequence shown here is derived from an EMBL/GenBank/DDBJ whole genome shotgun (WGS) entry which is preliminary data.</text>
</comment>
<dbReference type="Gene3D" id="1.10.640.10">
    <property type="entry name" value="Haem peroxidase domain superfamily, animal type"/>
    <property type="match status" value="1"/>
</dbReference>
<keyword evidence="2" id="KW-0611">Plant defense</keyword>
<dbReference type="Pfam" id="PF03098">
    <property type="entry name" value="An_peroxidase"/>
    <property type="match status" value="1"/>
</dbReference>
<organism evidence="6 7">
    <name type="scientific">Trema orientale</name>
    <name type="common">Charcoal tree</name>
    <name type="synonym">Celtis orientalis</name>
    <dbReference type="NCBI Taxonomy" id="63057"/>
    <lineage>
        <taxon>Eukaryota</taxon>
        <taxon>Viridiplantae</taxon>
        <taxon>Streptophyta</taxon>
        <taxon>Embryophyta</taxon>
        <taxon>Tracheophyta</taxon>
        <taxon>Spermatophyta</taxon>
        <taxon>Magnoliopsida</taxon>
        <taxon>eudicotyledons</taxon>
        <taxon>Gunneridae</taxon>
        <taxon>Pentapetalae</taxon>
        <taxon>rosids</taxon>
        <taxon>fabids</taxon>
        <taxon>Rosales</taxon>
        <taxon>Cannabaceae</taxon>
        <taxon>Trema</taxon>
    </lineage>
</organism>
<keyword evidence="5" id="KW-0408">Iron</keyword>
<evidence type="ECO:0000313" key="7">
    <source>
        <dbReference type="Proteomes" id="UP000237000"/>
    </source>
</evidence>
<dbReference type="OrthoDB" id="823504at2759"/>
<dbReference type="InterPro" id="IPR050783">
    <property type="entry name" value="Oxylipin_biosynth_metab"/>
</dbReference>
<dbReference type="InterPro" id="IPR037120">
    <property type="entry name" value="Haem_peroxidase_sf_animal"/>
</dbReference>
<evidence type="ECO:0000256" key="4">
    <source>
        <dbReference type="ARBA" id="ARBA00023002"/>
    </source>
</evidence>
<keyword evidence="4" id="KW-0560">Oxidoreductase</keyword>
<dbReference type="PANTHER" id="PTHR11903:SF11">
    <property type="entry name" value="ALPHA-DIOXYGENASE 1"/>
    <property type="match status" value="1"/>
</dbReference>
<dbReference type="InParanoid" id="A0A2P5ETL7"/>
<sequence>MLHSLMSSVRAHLSAPLHHFVHRDFHEVVSRMTLIDTLLFLIMHSIDKMGIWHRLPVILGLFYLALRRHLQDEYNLFNVGKTPVGVRFNPVDYPYRTADGEYNDPFNEATGSEGTFFGRNVLPVDQKDKLLKPDPIVVATKLLARKSYKDTGKQFNMIAASWIQFMIHDWVNHLEDTEQVL</sequence>
<dbReference type="GO" id="GO:0020037">
    <property type="term" value="F:heme binding"/>
    <property type="evidence" value="ECO:0007669"/>
    <property type="project" value="InterPro"/>
</dbReference>
<dbReference type="SUPFAM" id="SSF48113">
    <property type="entry name" value="Heme-dependent peroxidases"/>
    <property type="match status" value="1"/>
</dbReference>
<evidence type="ECO:0000256" key="2">
    <source>
        <dbReference type="ARBA" id="ARBA00022821"/>
    </source>
</evidence>
<dbReference type="EMBL" id="JXTC01000100">
    <property type="protein sequence ID" value="PON88883.1"/>
    <property type="molecule type" value="Genomic_DNA"/>
</dbReference>
<keyword evidence="3" id="KW-0223">Dioxygenase</keyword>
<dbReference type="GO" id="GO:0046872">
    <property type="term" value="F:metal ion binding"/>
    <property type="evidence" value="ECO:0007669"/>
    <property type="project" value="UniProtKB-KW"/>
</dbReference>
<gene>
    <name evidence="6" type="ORF">TorRG33x02_152660</name>
</gene>
<dbReference type="PANTHER" id="PTHR11903">
    <property type="entry name" value="PROSTAGLANDIN G/H SYNTHASE"/>
    <property type="match status" value="1"/>
</dbReference>
<protein>
    <recommendedName>
        <fullName evidence="8">Heme peroxidase</fullName>
    </recommendedName>
</protein>
<keyword evidence="1" id="KW-0479">Metal-binding</keyword>
<accession>A0A2P5ETL7</accession>
<evidence type="ECO:0000256" key="3">
    <source>
        <dbReference type="ARBA" id="ARBA00022964"/>
    </source>
</evidence>
<dbReference type="GO" id="GO:0016702">
    <property type="term" value="F:oxidoreductase activity, acting on single donors with incorporation of molecular oxygen, incorporation of two atoms of oxygen"/>
    <property type="evidence" value="ECO:0007669"/>
    <property type="project" value="TreeGrafter"/>
</dbReference>
<dbReference type="Proteomes" id="UP000237000">
    <property type="component" value="Unassembled WGS sequence"/>
</dbReference>
<dbReference type="GO" id="GO:0006631">
    <property type="term" value="P:fatty acid metabolic process"/>
    <property type="evidence" value="ECO:0007669"/>
    <property type="project" value="UniProtKB-ARBA"/>
</dbReference>
<dbReference type="GO" id="GO:0004601">
    <property type="term" value="F:peroxidase activity"/>
    <property type="evidence" value="ECO:0007669"/>
    <property type="project" value="InterPro"/>
</dbReference>
<name>A0A2P5ETL7_TREOI</name>
<dbReference type="AlphaFoldDB" id="A0A2P5ETL7"/>
<dbReference type="STRING" id="63057.A0A2P5ETL7"/>
<evidence type="ECO:0000256" key="5">
    <source>
        <dbReference type="ARBA" id="ARBA00023004"/>
    </source>
</evidence>
<evidence type="ECO:0000256" key="1">
    <source>
        <dbReference type="ARBA" id="ARBA00022723"/>
    </source>
</evidence>
<dbReference type="PROSITE" id="PS50292">
    <property type="entry name" value="PEROXIDASE_3"/>
    <property type="match status" value="1"/>
</dbReference>
<evidence type="ECO:0000313" key="6">
    <source>
        <dbReference type="EMBL" id="PON88883.1"/>
    </source>
</evidence>
<proteinExistence type="predicted"/>
<dbReference type="GO" id="GO:0006952">
    <property type="term" value="P:defense response"/>
    <property type="evidence" value="ECO:0007669"/>
    <property type="project" value="UniProtKB-KW"/>
</dbReference>
<dbReference type="InterPro" id="IPR019791">
    <property type="entry name" value="Haem_peroxidase_animal"/>
</dbReference>
<dbReference type="GO" id="GO:0006979">
    <property type="term" value="P:response to oxidative stress"/>
    <property type="evidence" value="ECO:0007669"/>
    <property type="project" value="InterPro"/>
</dbReference>
<evidence type="ECO:0008006" key="8">
    <source>
        <dbReference type="Google" id="ProtNLM"/>
    </source>
</evidence>
<keyword evidence="7" id="KW-1185">Reference proteome</keyword>
<dbReference type="InterPro" id="IPR010255">
    <property type="entry name" value="Haem_peroxidase_sf"/>
</dbReference>